<dbReference type="Pfam" id="PF00534">
    <property type="entry name" value="Glycos_transf_1"/>
    <property type="match status" value="1"/>
</dbReference>
<proteinExistence type="predicted"/>
<dbReference type="GO" id="GO:0016757">
    <property type="term" value="F:glycosyltransferase activity"/>
    <property type="evidence" value="ECO:0007669"/>
    <property type="project" value="InterPro"/>
</dbReference>
<comment type="caution">
    <text evidence="2">The sequence shown here is derived from an EMBL/GenBank/DDBJ whole genome shotgun (WGS) entry which is preliminary data.</text>
</comment>
<evidence type="ECO:0000313" key="2">
    <source>
        <dbReference type="EMBL" id="HGL17693.1"/>
    </source>
</evidence>
<name>A0A7V3ZXW0_UNCW3</name>
<dbReference type="PANTHER" id="PTHR12526">
    <property type="entry name" value="GLYCOSYLTRANSFERASE"/>
    <property type="match status" value="1"/>
</dbReference>
<dbReference type="SUPFAM" id="SSF53756">
    <property type="entry name" value="UDP-Glycosyltransferase/glycogen phosphorylase"/>
    <property type="match status" value="1"/>
</dbReference>
<dbReference type="PANTHER" id="PTHR12526:SF625">
    <property type="entry name" value="PHOSPHATIDYLINOSITOL GLYCAN-CLASS A"/>
    <property type="match status" value="1"/>
</dbReference>
<feature type="domain" description="Glycosyl transferase family 1" evidence="1">
    <location>
        <begin position="222"/>
        <end position="388"/>
    </location>
</feature>
<dbReference type="Gene3D" id="3.40.50.2000">
    <property type="entry name" value="Glycogen Phosphorylase B"/>
    <property type="match status" value="2"/>
</dbReference>
<protein>
    <submittedName>
        <fullName evidence="2">Glycosyltransferase</fullName>
    </submittedName>
</protein>
<organism evidence="2">
    <name type="scientific">candidate division WOR-3 bacterium</name>
    <dbReference type="NCBI Taxonomy" id="2052148"/>
    <lineage>
        <taxon>Bacteria</taxon>
        <taxon>Bacteria division WOR-3</taxon>
    </lineage>
</organism>
<accession>A0A7V3ZXW0</accession>
<sequence length="412" mass="47417">MRVLISAYACNKGGDLSLHPGEDLVGWQIATKVARNHEVWVLTEEYNKVKHDVVPPNMHIIYIRIPFLFEILYKIDFLRRIYYYLWQIKAYFVGRKLDKKYNFDIVHHLTFGNDWMPSFVGAFLGKPFLWGPIGGGQKTPKPLKKEYTVIGNFKEFVRDFAQFIGRHFLISRRLTAKRAKKILVCNEETKRCFPQELQCKIDYFPVNGLSEEEFQLLSQNNKGEGEPFRILTAGRLHRYKAFGLVIKSFARFKERVGEVPCELVIVGDGEEKKNLTDLAKKLGVEDNVKFLGWLSRERLLEEYTKGDVFVYLSLREGGGAVVVEAMGAGIPVVTLKIGGPGLHVRPDCGFLVEPDEPHAVVEKTAEILEHLYRDGNLRASLGQKARERVKECYLWEKLANRIEGYYREILAK</sequence>
<dbReference type="CDD" id="cd03801">
    <property type="entry name" value="GT4_PimA-like"/>
    <property type="match status" value="1"/>
</dbReference>
<dbReference type="EMBL" id="DTDJ01000033">
    <property type="protein sequence ID" value="HGL17693.1"/>
    <property type="molecule type" value="Genomic_DNA"/>
</dbReference>
<dbReference type="AlphaFoldDB" id="A0A7V3ZXW0"/>
<evidence type="ECO:0000259" key="1">
    <source>
        <dbReference type="Pfam" id="PF00534"/>
    </source>
</evidence>
<reference evidence="2" key="1">
    <citation type="journal article" date="2020" name="mSystems">
        <title>Genome- and Community-Level Interaction Insights into Carbon Utilization and Element Cycling Functions of Hydrothermarchaeota in Hydrothermal Sediment.</title>
        <authorList>
            <person name="Zhou Z."/>
            <person name="Liu Y."/>
            <person name="Xu W."/>
            <person name="Pan J."/>
            <person name="Luo Z.H."/>
            <person name="Li M."/>
        </authorList>
    </citation>
    <scope>NUCLEOTIDE SEQUENCE [LARGE SCALE GENOMIC DNA]</scope>
    <source>
        <strain evidence="2">SpSt-69</strain>
    </source>
</reference>
<keyword evidence="2" id="KW-0808">Transferase</keyword>
<gene>
    <name evidence="2" type="ORF">ENU66_05145</name>
</gene>
<dbReference type="InterPro" id="IPR001296">
    <property type="entry name" value="Glyco_trans_1"/>
</dbReference>